<dbReference type="RefSeq" id="XP_005770888.1">
    <property type="nucleotide sequence ID" value="XM_005770831.1"/>
</dbReference>
<dbReference type="PANTHER" id="PTHR37948">
    <property type="entry name" value="ZGC:113208"/>
    <property type="match status" value="1"/>
</dbReference>
<dbReference type="HOGENOM" id="CLU_050444_1_1_1"/>
<dbReference type="Proteomes" id="UP000013827">
    <property type="component" value="Unassembled WGS sequence"/>
</dbReference>
<evidence type="ECO:0000313" key="2">
    <source>
        <dbReference type="EnsemblProtists" id="EOD18459"/>
    </source>
</evidence>
<dbReference type="PANTHER" id="PTHR37948:SF1">
    <property type="entry name" value="BLL5189 PROTEIN"/>
    <property type="match status" value="1"/>
</dbReference>
<name>A0A0D3J4M4_EMIH1</name>
<dbReference type="KEGG" id="ehx:EMIHUDRAFT_249552"/>
<evidence type="ECO:0000313" key="3">
    <source>
        <dbReference type="Proteomes" id="UP000013827"/>
    </source>
</evidence>
<dbReference type="RefSeq" id="XP_005759827.1">
    <property type="nucleotide sequence ID" value="XM_005759770.1"/>
</dbReference>
<dbReference type="GeneID" id="19046460"/>
<dbReference type="STRING" id="2903.R1BCF0"/>
<dbReference type="EnsemblProtists" id="EOD18459">
    <property type="protein sequence ID" value="EOD18459"/>
    <property type="gene ID" value="EMIHUDRAFT_196740"/>
</dbReference>
<dbReference type="PaxDb" id="2903-EOD07398"/>
<dbReference type="eggNOG" id="ENOG502RZV2">
    <property type="taxonomic scope" value="Eukaryota"/>
</dbReference>
<reference evidence="2" key="2">
    <citation type="submission" date="2024-10" db="UniProtKB">
        <authorList>
            <consortium name="EnsemblProtists"/>
        </authorList>
    </citation>
    <scope>IDENTIFICATION</scope>
</reference>
<dbReference type="KEGG" id="ehx:EMIHUDRAFT_196740"/>
<dbReference type="AlphaFoldDB" id="A0A0D3J4M4"/>
<dbReference type="GeneID" id="17253550"/>
<evidence type="ECO:0000256" key="1">
    <source>
        <dbReference type="SAM" id="MobiDB-lite"/>
    </source>
</evidence>
<proteinExistence type="predicted"/>
<protein>
    <submittedName>
        <fullName evidence="2">Uncharacterized protein</fullName>
    </submittedName>
</protein>
<dbReference type="OMA" id="EHDARGW"/>
<keyword evidence="3" id="KW-1185">Reference proteome</keyword>
<accession>A0A0D3J4M4</accession>
<dbReference type="EnsemblProtists" id="EOD07398">
    <property type="protein sequence ID" value="EOD07398"/>
    <property type="gene ID" value="EMIHUDRAFT_249552"/>
</dbReference>
<organism evidence="2 3">
    <name type="scientific">Emiliania huxleyi (strain CCMP1516)</name>
    <dbReference type="NCBI Taxonomy" id="280463"/>
    <lineage>
        <taxon>Eukaryota</taxon>
        <taxon>Haptista</taxon>
        <taxon>Haptophyta</taxon>
        <taxon>Prymnesiophyceae</taxon>
        <taxon>Isochrysidales</taxon>
        <taxon>Noelaerhabdaceae</taxon>
        <taxon>Emiliania</taxon>
    </lineage>
</organism>
<reference evidence="3" key="1">
    <citation type="journal article" date="2013" name="Nature">
        <title>Pan genome of the phytoplankton Emiliania underpins its global distribution.</title>
        <authorList>
            <person name="Read B.A."/>
            <person name="Kegel J."/>
            <person name="Klute M.J."/>
            <person name="Kuo A."/>
            <person name="Lefebvre S.C."/>
            <person name="Maumus F."/>
            <person name="Mayer C."/>
            <person name="Miller J."/>
            <person name="Monier A."/>
            <person name="Salamov A."/>
            <person name="Young J."/>
            <person name="Aguilar M."/>
            <person name="Claverie J.M."/>
            <person name="Frickenhaus S."/>
            <person name="Gonzalez K."/>
            <person name="Herman E.K."/>
            <person name="Lin Y.C."/>
            <person name="Napier J."/>
            <person name="Ogata H."/>
            <person name="Sarno A.F."/>
            <person name="Shmutz J."/>
            <person name="Schroeder D."/>
            <person name="de Vargas C."/>
            <person name="Verret F."/>
            <person name="von Dassow P."/>
            <person name="Valentin K."/>
            <person name="Van de Peer Y."/>
            <person name="Wheeler G."/>
            <person name="Dacks J.B."/>
            <person name="Delwiche C.F."/>
            <person name="Dyhrman S.T."/>
            <person name="Glockner G."/>
            <person name="John U."/>
            <person name="Richards T."/>
            <person name="Worden A.Z."/>
            <person name="Zhang X."/>
            <person name="Grigoriev I.V."/>
            <person name="Allen A.E."/>
            <person name="Bidle K."/>
            <person name="Borodovsky M."/>
            <person name="Bowler C."/>
            <person name="Brownlee C."/>
            <person name="Cock J.M."/>
            <person name="Elias M."/>
            <person name="Gladyshev V.N."/>
            <person name="Groth M."/>
            <person name="Guda C."/>
            <person name="Hadaegh A."/>
            <person name="Iglesias-Rodriguez M.D."/>
            <person name="Jenkins J."/>
            <person name="Jones B.M."/>
            <person name="Lawson T."/>
            <person name="Leese F."/>
            <person name="Lindquist E."/>
            <person name="Lobanov A."/>
            <person name="Lomsadze A."/>
            <person name="Malik S.B."/>
            <person name="Marsh M.E."/>
            <person name="Mackinder L."/>
            <person name="Mock T."/>
            <person name="Mueller-Roeber B."/>
            <person name="Pagarete A."/>
            <person name="Parker M."/>
            <person name="Probert I."/>
            <person name="Quesneville H."/>
            <person name="Raines C."/>
            <person name="Rensing S.A."/>
            <person name="Riano-Pachon D.M."/>
            <person name="Richier S."/>
            <person name="Rokitta S."/>
            <person name="Shiraiwa Y."/>
            <person name="Soanes D.M."/>
            <person name="van der Giezen M."/>
            <person name="Wahlund T.M."/>
            <person name="Williams B."/>
            <person name="Wilson W."/>
            <person name="Wolfe G."/>
            <person name="Wurch L.L."/>
        </authorList>
    </citation>
    <scope>NUCLEOTIDE SEQUENCE</scope>
</reference>
<sequence>MPAALPVTPSGVRHVACHSGAKDLATGKLKCFRDAPSHFRPTMTPREMLLAGMHGGIYFNPKGGKPGVKFPRNKYPNGIPGVTIDEFPQEWFVGVPKELFLSRRYSSSHNKHGVKSGLDQAGWESSGWINECDPRGWTQWYFRFYAGRRLAGGEDERQIARWNGVCGDKGRWKQNLIAKCLRDGKSYDDQTVSPVVRQTLLHWAYELQEADFRSGAKRVKSHGASYVPRDQLSGIPLSEYEKQRDATKARNQRKLEELGLA</sequence>
<feature type="region of interest" description="Disordered" evidence="1">
    <location>
        <begin position="241"/>
        <end position="261"/>
    </location>
</feature>